<sequence length="130" mass="14381">MSIYATLWGLKFPREGLALPDCDWIRVTAQGVPAHIGAPTPGLGYEDGDPYGAFLPPPLKTDAQGEHEYMRAVVFVTEETTKGTERSPQEYADPLLMLTGEQYATLSFGELHRRLCDALKDEGSQQPLRD</sequence>
<dbReference type="EMBL" id="JANUBL010000017">
    <property type="protein sequence ID" value="MCS4123081.1"/>
    <property type="molecule type" value="Genomic_DNA"/>
</dbReference>
<organism evidence="2 3">
    <name type="scientific">Salinibacter ruber</name>
    <dbReference type="NCBI Taxonomy" id="146919"/>
    <lineage>
        <taxon>Bacteria</taxon>
        <taxon>Pseudomonadati</taxon>
        <taxon>Rhodothermota</taxon>
        <taxon>Rhodothermia</taxon>
        <taxon>Rhodothermales</taxon>
        <taxon>Salinibacteraceae</taxon>
        <taxon>Salinibacter</taxon>
    </lineage>
</organism>
<reference evidence="2" key="1">
    <citation type="submission" date="2022-08" db="EMBL/GenBank/DDBJ databases">
        <title>Genomic Encyclopedia of Type Strains, Phase V (KMG-V): Genome sequencing to study the core and pangenomes of soil and plant-associated prokaryotes.</title>
        <authorList>
            <person name="Whitman W."/>
        </authorList>
    </citation>
    <scope>NUCLEOTIDE SEQUENCE</scope>
    <source>
        <strain evidence="2">SP3026</strain>
        <strain evidence="1">SP3049</strain>
    </source>
</reference>
<accession>A0A9X2QX67</accession>
<proteinExistence type="predicted"/>
<dbReference type="GeneID" id="83727119"/>
<evidence type="ECO:0000313" key="3">
    <source>
        <dbReference type="Proteomes" id="UP001155144"/>
    </source>
</evidence>
<gene>
    <name evidence="2" type="ORF">GGP45_003452</name>
    <name evidence="1" type="ORF">GGP61_003820</name>
</gene>
<dbReference type="EMBL" id="JANUAE010000031">
    <property type="protein sequence ID" value="MCS3712182.1"/>
    <property type="molecule type" value="Genomic_DNA"/>
</dbReference>
<evidence type="ECO:0000313" key="2">
    <source>
        <dbReference type="EMBL" id="MCS4123081.1"/>
    </source>
</evidence>
<comment type="caution">
    <text evidence="2">The sequence shown here is derived from an EMBL/GenBank/DDBJ whole genome shotgun (WGS) entry which is preliminary data.</text>
</comment>
<protein>
    <submittedName>
        <fullName evidence="2">Uncharacterized protein</fullName>
    </submittedName>
</protein>
<dbReference type="Proteomes" id="UP001155057">
    <property type="component" value="Unassembled WGS sequence"/>
</dbReference>
<evidence type="ECO:0000313" key="1">
    <source>
        <dbReference type="EMBL" id="MCS3712182.1"/>
    </source>
</evidence>
<dbReference type="AlphaFoldDB" id="A0A9X2QX67"/>
<name>A0A9X2QX67_9BACT</name>
<dbReference type="RefSeq" id="WP_112902807.1">
    <property type="nucleotide sequence ID" value="NZ_CALTRY010000020.1"/>
</dbReference>
<dbReference type="Proteomes" id="UP001155144">
    <property type="component" value="Unassembled WGS sequence"/>
</dbReference>